<dbReference type="InterPro" id="IPR007627">
    <property type="entry name" value="RNA_pol_sigma70_r2"/>
</dbReference>
<name>A0ABV0LCQ9_9PSEU</name>
<evidence type="ECO:0000256" key="4">
    <source>
        <dbReference type="ARBA" id="ARBA00023125"/>
    </source>
</evidence>
<feature type="domain" description="RNA polymerase sigma-70 region 2" evidence="7">
    <location>
        <begin position="39"/>
        <end position="108"/>
    </location>
</feature>
<dbReference type="Gene3D" id="1.10.10.10">
    <property type="entry name" value="Winged helix-like DNA-binding domain superfamily/Winged helix DNA-binding domain"/>
    <property type="match status" value="1"/>
</dbReference>
<keyword evidence="10" id="KW-1185">Reference proteome</keyword>
<dbReference type="InterPro" id="IPR013249">
    <property type="entry name" value="RNA_pol_sigma70_r4_t2"/>
</dbReference>
<keyword evidence="2" id="KW-0805">Transcription regulation</keyword>
<dbReference type="SUPFAM" id="SSF88946">
    <property type="entry name" value="Sigma2 domain of RNA polymerase sigma factors"/>
    <property type="match status" value="1"/>
</dbReference>
<keyword evidence="3" id="KW-0731">Sigma factor</keyword>
<proteinExistence type="inferred from homology"/>
<comment type="caution">
    <text evidence="9">The sequence shown here is derived from an EMBL/GenBank/DDBJ whole genome shotgun (WGS) entry which is preliminary data.</text>
</comment>
<accession>A0ABV0LCQ9</accession>
<dbReference type="EMBL" id="JBDZYD010000004">
    <property type="protein sequence ID" value="MEQ0560081.1"/>
    <property type="molecule type" value="Genomic_DNA"/>
</dbReference>
<protein>
    <submittedName>
        <fullName evidence="9">Sigma-70 family RNA polymerase sigma factor</fullName>
    </submittedName>
</protein>
<evidence type="ECO:0000313" key="9">
    <source>
        <dbReference type="EMBL" id="MEQ0560081.1"/>
    </source>
</evidence>
<dbReference type="SUPFAM" id="SSF88659">
    <property type="entry name" value="Sigma3 and sigma4 domains of RNA polymerase sigma factors"/>
    <property type="match status" value="1"/>
</dbReference>
<evidence type="ECO:0000256" key="3">
    <source>
        <dbReference type="ARBA" id="ARBA00023082"/>
    </source>
</evidence>
<evidence type="ECO:0000259" key="8">
    <source>
        <dbReference type="Pfam" id="PF08281"/>
    </source>
</evidence>
<dbReference type="InterPro" id="IPR013325">
    <property type="entry name" value="RNA_pol_sigma_r2"/>
</dbReference>
<dbReference type="PANTHER" id="PTHR43133">
    <property type="entry name" value="RNA POLYMERASE ECF-TYPE SIGMA FACTO"/>
    <property type="match status" value="1"/>
</dbReference>
<organism evidence="9 10">
    <name type="scientific">Amycolatopsis melonis</name>
    <dbReference type="NCBI Taxonomy" id="3156488"/>
    <lineage>
        <taxon>Bacteria</taxon>
        <taxon>Bacillati</taxon>
        <taxon>Actinomycetota</taxon>
        <taxon>Actinomycetes</taxon>
        <taxon>Pseudonocardiales</taxon>
        <taxon>Pseudonocardiaceae</taxon>
        <taxon>Amycolatopsis</taxon>
    </lineage>
</organism>
<dbReference type="CDD" id="cd06171">
    <property type="entry name" value="Sigma70_r4"/>
    <property type="match status" value="1"/>
</dbReference>
<dbReference type="Pfam" id="PF04542">
    <property type="entry name" value="Sigma70_r2"/>
    <property type="match status" value="1"/>
</dbReference>
<evidence type="ECO:0000313" key="10">
    <source>
        <dbReference type="Proteomes" id="UP001440984"/>
    </source>
</evidence>
<dbReference type="InterPro" id="IPR036388">
    <property type="entry name" value="WH-like_DNA-bd_sf"/>
</dbReference>
<dbReference type="Proteomes" id="UP001440984">
    <property type="component" value="Unassembled WGS sequence"/>
</dbReference>
<dbReference type="PANTHER" id="PTHR43133:SF58">
    <property type="entry name" value="ECF RNA POLYMERASE SIGMA FACTOR SIGD"/>
    <property type="match status" value="1"/>
</dbReference>
<dbReference type="Gene3D" id="1.10.1740.10">
    <property type="match status" value="1"/>
</dbReference>
<evidence type="ECO:0000256" key="2">
    <source>
        <dbReference type="ARBA" id="ARBA00023015"/>
    </source>
</evidence>
<dbReference type="InterPro" id="IPR039425">
    <property type="entry name" value="RNA_pol_sigma-70-like"/>
</dbReference>
<dbReference type="Pfam" id="PF08281">
    <property type="entry name" value="Sigma70_r4_2"/>
    <property type="match status" value="1"/>
</dbReference>
<gene>
    <name evidence="9" type="ORF">ABJI51_13420</name>
</gene>
<dbReference type="NCBIfam" id="TIGR02937">
    <property type="entry name" value="sigma70-ECF"/>
    <property type="match status" value="1"/>
</dbReference>
<evidence type="ECO:0000259" key="7">
    <source>
        <dbReference type="Pfam" id="PF04542"/>
    </source>
</evidence>
<dbReference type="RefSeq" id="WP_348950854.1">
    <property type="nucleotide sequence ID" value="NZ_JBDZYD010000004.1"/>
</dbReference>
<reference evidence="9 10" key="1">
    <citation type="submission" date="2024-05" db="EMBL/GenBank/DDBJ databases">
        <authorList>
            <person name="Zhao H."/>
            <person name="Xu Y."/>
            <person name="Lin S."/>
            <person name="Spain J.C."/>
            <person name="Zhou N.-Y."/>
        </authorList>
    </citation>
    <scope>NUCLEOTIDE SEQUENCE [LARGE SCALE GENOMIC DNA]</scope>
    <source>
        <strain evidence="9 10">NEAU-NG30</strain>
    </source>
</reference>
<feature type="domain" description="RNA polymerase sigma factor 70 region 4 type 2" evidence="8">
    <location>
        <begin position="144"/>
        <end position="192"/>
    </location>
</feature>
<keyword evidence="4" id="KW-0238">DNA-binding</keyword>
<evidence type="ECO:0000256" key="6">
    <source>
        <dbReference type="SAM" id="MobiDB-lite"/>
    </source>
</evidence>
<evidence type="ECO:0000256" key="5">
    <source>
        <dbReference type="ARBA" id="ARBA00023163"/>
    </source>
</evidence>
<dbReference type="InterPro" id="IPR013324">
    <property type="entry name" value="RNA_pol_sigma_r3/r4-like"/>
</dbReference>
<comment type="similarity">
    <text evidence="1">Belongs to the sigma-70 factor family. ECF subfamily.</text>
</comment>
<feature type="region of interest" description="Disordered" evidence="6">
    <location>
        <begin position="103"/>
        <end position="136"/>
    </location>
</feature>
<sequence length="204" mass="21891">MPPPHSTAGKTAASFTLDPALVRSAVQGDRAAVAEVLHTLRPVVFRYCLGRLRTWQDGSSDAEDCAQEVLLAIVRALPGYHLEADGFVAFVFGIAAHKVSDFHRRRARDRTSPMAELPAERSSGTDPTGEEAERSAALGRSAGLLDRLPPRQREILVLRIVLGLSAEETATAVGLGSAGAVRVAQHRALATLRRSLEAQPNSLR</sequence>
<dbReference type="InterPro" id="IPR014284">
    <property type="entry name" value="RNA_pol_sigma-70_dom"/>
</dbReference>
<keyword evidence="5" id="KW-0804">Transcription</keyword>
<evidence type="ECO:0000256" key="1">
    <source>
        <dbReference type="ARBA" id="ARBA00010641"/>
    </source>
</evidence>